<reference evidence="7" key="2">
    <citation type="submission" date="2015-05" db="EMBL/GenBank/DDBJ databases">
        <title>Complete genome sequence of Corynebacterium mustelae DSM 45274, isolated from various tissues of a male ferret with lethal sepsis.</title>
        <authorList>
            <person name="Ruckert C."/>
            <person name="Albersmeier A."/>
            <person name="Winkler A."/>
            <person name="Tauch A."/>
        </authorList>
    </citation>
    <scope>NUCLEOTIDE SEQUENCE [LARGE SCALE GENOMIC DNA]</scope>
    <source>
        <strain evidence="7">DSM 45274</strain>
        <plasmid evidence="7">Plasmid pCmus45274</plasmid>
    </source>
</reference>
<keyword evidence="3" id="KW-0378">Hydrolase</keyword>
<keyword evidence="6" id="KW-0614">Plasmid</keyword>
<dbReference type="Gene3D" id="2.70.70.10">
    <property type="entry name" value="Glucose Permease (Domain IIA)"/>
    <property type="match status" value="1"/>
</dbReference>
<dbReference type="GO" id="GO:0008234">
    <property type="term" value="F:cysteine-type peptidase activity"/>
    <property type="evidence" value="ECO:0007669"/>
    <property type="project" value="UniProtKB-KW"/>
</dbReference>
<evidence type="ECO:0000256" key="3">
    <source>
        <dbReference type="ARBA" id="ARBA00022801"/>
    </source>
</evidence>
<sequence>MKKIVGVILAVVMFLVLVTTVFVSDDKDGRCLSPVGPARPGVFARPVDPDVPVTSGYGPRWGAFHHGVDFGGPQGAPIYAFADGTVSASQDQGVGGFGGWVIVDHEVDGKKLSTLYGHQDPGGNLVKVGDRVRAGQQIAKIGNSGQSTGPHLHFEVHEGGYFNGGHDVDPMTWLEKVGEKPAEDNEPHDEPAHDEDTRTLRARQIIARGHERGVGEKTIVAALSAALVESEMQMLASRKVPESLQYPNDGVAPGDYDSVGLFQTRVSIHGSRYGGVKGLMDPRTQIDWFYDAAEGASGDTPAELAANVERPAAQYRGRYQERLAEAEELYARLRKDSAGAGSVTVGNNCRPGQPVTFAGDVNAAILDAAKSQFGLPYVWGGGDHHGPTGGGFDCSGLTMYAVYQATGGSVAFDHHTDKQFDHPAMESVAWEDRQPGDLLFYRGNSTANPWEKYHHVAIYSGEKAGKPMQYEAQTYGVNSGEYPVRFGEQIEVRRVTTHETPKTQEEKDTNE</sequence>
<dbReference type="Proteomes" id="UP000035199">
    <property type="component" value="Plasmid pCmus45274"/>
</dbReference>
<dbReference type="EMBL" id="CP011543">
    <property type="protein sequence ID" value="AKK07394.1"/>
    <property type="molecule type" value="Genomic_DNA"/>
</dbReference>
<dbReference type="PANTHER" id="PTHR21666:SF270">
    <property type="entry name" value="MUREIN HYDROLASE ACTIVATOR ENVC"/>
    <property type="match status" value="1"/>
</dbReference>
<keyword evidence="2" id="KW-0645">Protease</keyword>
<dbReference type="InterPro" id="IPR016047">
    <property type="entry name" value="M23ase_b-sheet_dom"/>
</dbReference>
<proteinExistence type="inferred from homology"/>
<dbReference type="PATRIC" id="fig|571915.4.peg.3333"/>
<evidence type="ECO:0000256" key="2">
    <source>
        <dbReference type="ARBA" id="ARBA00022670"/>
    </source>
</evidence>
<dbReference type="OrthoDB" id="2989771at2"/>
<evidence type="ECO:0000256" key="1">
    <source>
        <dbReference type="ARBA" id="ARBA00007074"/>
    </source>
</evidence>
<dbReference type="CDD" id="cd12797">
    <property type="entry name" value="M23_peptidase"/>
    <property type="match status" value="1"/>
</dbReference>
<comment type="similarity">
    <text evidence="1">Belongs to the peptidase C40 family.</text>
</comment>
<dbReference type="KEGG" id="cmv:CMUST_15525"/>
<evidence type="ECO:0000256" key="4">
    <source>
        <dbReference type="ARBA" id="ARBA00022807"/>
    </source>
</evidence>
<dbReference type="InterPro" id="IPR000064">
    <property type="entry name" value="NLP_P60_dom"/>
</dbReference>
<dbReference type="Gene3D" id="3.90.1720.10">
    <property type="entry name" value="endopeptidase domain like (from Nostoc punctiforme)"/>
    <property type="match status" value="1"/>
</dbReference>
<dbReference type="SUPFAM" id="SSF51261">
    <property type="entry name" value="Duplicated hybrid motif"/>
    <property type="match status" value="1"/>
</dbReference>
<accession>A0A0G3H1V4</accession>
<dbReference type="GO" id="GO:0006508">
    <property type="term" value="P:proteolysis"/>
    <property type="evidence" value="ECO:0007669"/>
    <property type="project" value="UniProtKB-KW"/>
</dbReference>
<geneLocation type="plasmid" evidence="6 7">
    <name>pCmus45274</name>
</geneLocation>
<dbReference type="InterPro" id="IPR011055">
    <property type="entry name" value="Dup_hybrid_motif"/>
</dbReference>
<organism evidence="6 7">
    <name type="scientific">Corynebacterium mustelae</name>
    <dbReference type="NCBI Taxonomy" id="571915"/>
    <lineage>
        <taxon>Bacteria</taxon>
        <taxon>Bacillati</taxon>
        <taxon>Actinomycetota</taxon>
        <taxon>Actinomycetes</taxon>
        <taxon>Mycobacteriales</taxon>
        <taxon>Corynebacteriaceae</taxon>
        <taxon>Corynebacterium</taxon>
    </lineage>
</organism>
<protein>
    <submittedName>
        <fullName evidence="6">NlpC/P60 family protein</fullName>
    </submittedName>
</protein>
<reference evidence="6 7" key="1">
    <citation type="journal article" date="2015" name="Genome Announc.">
        <title>Complete Genome Sequence of the Type Strain Corynebacterium mustelae DSM 45274, Isolated from Various Tissues of a Male Ferret with Lethal Sepsis.</title>
        <authorList>
            <person name="Ruckert C."/>
            <person name="Eimer J."/>
            <person name="Winkler A."/>
            <person name="Tauch A."/>
        </authorList>
    </citation>
    <scope>NUCLEOTIDE SEQUENCE [LARGE SCALE GENOMIC DNA]</scope>
    <source>
        <strain evidence="6 7">DSM 45274</strain>
        <plasmid evidence="7">Plasmid pCmus45274</plasmid>
    </source>
</reference>
<evidence type="ECO:0000313" key="6">
    <source>
        <dbReference type="EMBL" id="AKK07394.1"/>
    </source>
</evidence>
<gene>
    <name evidence="6" type="ORF">CMUST_15525</name>
</gene>
<feature type="domain" description="NlpC/P60" evidence="5">
    <location>
        <begin position="359"/>
        <end position="496"/>
    </location>
</feature>
<dbReference type="Pfam" id="PF01551">
    <property type="entry name" value="Peptidase_M23"/>
    <property type="match status" value="1"/>
</dbReference>
<dbReference type="GO" id="GO:0004222">
    <property type="term" value="F:metalloendopeptidase activity"/>
    <property type="evidence" value="ECO:0007669"/>
    <property type="project" value="TreeGrafter"/>
</dbReference>
<dbReference type="PROSITE" id="PS51935">
    <property type="entry name" value="NLPC_P60"/>
    <property type="match status" value="1"/>
</dbReference>
<dbReference type="InterPro" id="IPR038765">
    <property type="entry name" value="Papain-like_cys_pep_sf"/>
</dbReference>
<evidence type="ECO:0000313" key="7">
    <source>
        <dbReference type="Proteomes" id="UP000035199"/>
    </source>
</evidence>
<evidence type="ECO:0000259" key="5">
    <source>
        <dbReference type="PROSITE" id="PS51935"/>
    </source>
</evidence>
<dbReference type="PANTHER" id="PTHR21666">
    <property type="entry name" value="PEPTIDASE-RELATED"/>
    <property type="match status" value="1"/>
</dbReference>
<name>A0A0G3H1V4_9CORY</name>
<dbReference type="InterPro" id="IPR050570">
    <property type="entry name" value="Cell_wall_metabolism_enzyme"/>
</dbReference>
<keyword evidence="4" id="KW-0788">Thiol protease</keyword>
<keyword evidence="7" id="KW-1185">Reference proteome</keyword>
<dbReference type="SUPFAM" id="SSF54001">
    <property type="entry name" value="Cysteine proteinases"/>
    <property type="match status" value="1"/>
</dbReference>
<dbReference type="AlphaFoldDB" id="A0A0G3H1V4"/>
<dbReference type="RefSeq" id="WP_052844867.1">
    <property type="nucleotide sequence ID" value="NZ_CP011543.1"/>
</dbReference>
<dbReference type="Pfam" id="PF00877">
    <property type="entry name" value="NLPC_P60"/>
    <property type="match status" value="1"/>
</dbReference>